<dbReference type="Proteomes" id="UP001295444">
    <property type="component" value="Chromosome 13"/>
</dbReference>
<proteinExistence type="predicted"/>
<feature type="compositionally biased region" description="Polar residues" evidence="1">
    <location>
        <begin position="68"/>
        <end position="85"/>
    </location>
</feature>
<gene>
    <name evidence="2" type="ORF">PECUL_23A029382</name>
</gene>
<organism evidence="2 3">
    <name type="scientific">Pelobates cultripes</name>
    <name type="common">Western spadefoot toad</name>
    <dbReference type="NCBI Taxonomy" id="61616"/>
    <lineage>
        <taxon>Eukaryota</taxon>
        <taxon>Metazoa</taxon>
        <taxon>Chordata</taxon>
        <taxon>Craniata</taxon>
        <taxon>Vertebrata</taxon>
        <taxon>Euteleostomi</taxon>
        <taxon>Amphibia</taxon>
        <taxon>Batrachia</taxon>
        <taxon>Anura</taxon>
        <taxon>Pelobatoidea</taxon>
        <taxon>Pelobatidae</taxon>
        <taxon>Pelobates</taxon>
    </lineage>
</organism>
<evidence type="ECO:0000256" key="1">
    <source>
        <dbReference type="SAM" id="MobiDB-lite"/>
    </source>
</evidence>
<sequence length="127" mass="13627">MADGFIAQAQQQTPSYWEAASNASFEAMWEQFWAKLAHKHRLPQPPNAGKQSRLPTARQPARAIHPGQPTTGTKKQVTYLQQATASERHAHPLLPMGALASKETSATPPRGGKAGEAGPSRLAALVP</sequence>
<protein>
    <submittedName>
        <fullName evidence="2">Uncharacterized protein</fullName>
    </submittedName>
</protein>
<evidence type="ECO:0000313" key="3">
    <source>
        <dbReference type="Proteomes" id="UP001295444"/>
    </source>
</evidence>
<dbReference type="AlphaFoldDB" id="A0AAD1TM27"/>
<dbReference type="EMBL" id="OW240924">
    <property type="protein sequence ID" value="CAH2327562.1"/>
    <property type="molecule type" value="Genomic_DNA"/>
</dbReference>
<keyword evidence="3" id="KW-1185">Reference proteome</keyword>
<evidence type="ECO:0000313" key="2">
    <source>
        <dbReference type="EMBL" id="CAH2327562.1"/>
    </source>
</evidence>
<accession>A0AAD1TM27</accession>
<feature type="region of interest" description="Disordered" evidence="1">
    <location>
        <begin position="40"/>
        <end position="127"/>
    </location>
</feature>
<name>A0AAD1TM27_PELCU</name>
<reference evidence="2" key="1">
    <citation type="submission" date="2022-03" db="EMBL/GenBank/DDBJ databases">
        <authorList>
            <person name="Alioto T."/>
            <person name="Alioto T."/>
            <person name="Gomez Garrido J."/>
        </authorList>
    </citation>
    <scope>NUCLEOTIDE SEQUENCE</scope>
</reference>